<dbReference type="InterPro" id="IPR041698">
    <property type="entry name" value="Methyltransf_25"/>
</dbReference>
<evidence type="ECO:0000256" key="1">
    <source>
        <dbReference type="ARBA" id="ARBA00022603"/>
    </source>
</evidence>
<gene>
    <name evidence="5" type="ORF">Apa02nite_033530</name>
</gene>
<evidence type="ECO:0000256" key="2">
    <source>
        <dbReference type="ARBA" id="ARBA00022679"/>
    </source>
</evidence>
<protein>
    <recommendedName>
        <fullName evidence="4">Methyltransferase domain-containing protein</fullName>
    </recommendedName>
</protein>
<dbReference type="SUPFAM" id="SSF53335">
    <property type="entry name" value="S-adenosyl-L-methionine-dependent methyltransferases"/>
    <property type="match status" value="1"/>
</dbReference>
<dbReference type="InterPro" id="IPR029063">
    <property type="entry name" value="SAM-dependent_MTases_sf"/>
</dbReference>
<dbReference type="PANTHER" id="PTHR43464:SF19">
    <property type="entry name" value="UBIQUINONE BIOSYNTHESIS O-METHYLTRANSFERASE, MITOCHONDRIAL"/>
    <property type="match status" value="1"/>
</dbReference>
<feature type="domain" description="Methyltransferase" evidence="4">
    <location>
        <begin position="37"/>
        <end position="130"/>
    </location>
</feature>
<dbReference type="CDD" id="cd02440">
    <property type="entry name" value="AdoMet_MTases"/>
    <property type="match status" value="1"/>
</dbReference>
<name>A0ABQ4B9H5_9ACTN</name>
<dbReference type="Proteomes" id="UP000624709">
    <property type="component" value="Unassembled WGS sequence"/>
</dbReference>
<evidence type="ECO:0000256" key="3">
    <source>
        <dbReference type="ARBA" id="ARBA00022691"/>
    </source>
</evidence>
<reference evidence="5 6" key="1">
    <citation type="submission" date="2021-01" db="EMBL/GenBank/DDBJ databases">
        <title>Whole genome shotgun sequence of Actinoplanes palleronii NBRC 14916.</title>
        <authorList>
            <person name="Komaki H."/>
            <person name="Tamura T."/>
        </authorList>
    </citation>
    <scope>NUCLEOTIDE SEQUENCE [LARGE SCALE GENOMIC DNA]</scope>
    <source>
        <strain evidence="5 6">NBRC 14916</strain>
    </source>
</reference>
<organism evidence="5 6">
    <name type="scientific">Actinoplanes palleronii</name>
    <dbReference type="NCBI Taxonomy" id="113570"/>
    <lineage>
        <taxon>Bacteria</taxon>
        <taxon>Bacillati</taxon>
        <taxon>Actinomycetota</taxon>
        <taxon>Actinomycetes</taxon>
        <taxon>Micromonosporales</taxon>
        <taxon>Micromonosporaceae</taxon>
        <taxon>Actinoplanes</taxon>
    </lineage>
</organism>
<comment type="caution">
    <text evidence="5">The sequence shown here is derived from an EMBL/GenBank/DDBJ whole genome shotgun (WGS) entry which is preliminary data.</text>
</comment>
<accession>A0ABQ4B9H5</accession>
<dbReference type="EMBL" id="BOMS01000045">
    <property type="protein sequence ID" value="GIE67245.1"/>
    <property type="molecule type" value="Genomic_DNA"/>
</dbReference>
<evidence type="ECO:0000313" key="6">
    <source>
        <dbReference type="Proteomes" id="UP000624709"/>
    </source>
</evidence>
<keyword evidence="3" id="KW-0949">S-adenosyl-L-methionine</keyword>
<keyword evidence="2" id="KW-0808">Transferase</keyword>
<evidence type="ECO:0000313" key="5">
    <source>
        <dbReference type="EMBL" id="GIE67245.1"/>
    </source>
</evidence>
<sequence>MIDYDELYRTGTAPWEIGRLQPAIAALLEHGVRGPRVLDLGCGTGDLAVILARRGYHVTGVDISPVAIEKARAKADGLTATFEVQDATALTLPKAHYDTVFDCGLLHNLQRHGGLDAYLTQLPTLVEPGGFLYVLAISAAAGGDWGVTRELLTAWFAAPTWTNNSIKDVEVLATVGGERLTMPGFLLRTSRSAKPGS</sequence>
<keyword evidence="6" id="KW-1185">Reference proteome</keyword>
<evidence type="ECO:0000259" key="4">
    <source>
        <dbReference type="Pfam" id="PF13649"/>
    </source>
</evidence>
<dbReference type="RefSeq" id="WP_203825762.1">
    <property type="nucleotide sequence ID" value="NZ_BAAATY010000014.1"/>
</dbReference>
<dbReference type="Pfam" id="PF13649">
    <property type="entry name" value="Methyltransf_25"/>
    <property type="match status" value="1"/>
</dbReference>
<keyword evidence="1" id="KW-0489">Methyltransferase</keyword>
<proteinExistence type="predicted"/>
<dbReference type="PANTHER" id="PTHR43464">
    <property type="entry name" value="METHYLTRANSFERASE"/>
    <property type="match status" value="1"/>
</dbReference>
<dbReference type="Gene3D" id="3.40.50.150">
    <property type="entry name" value="Vaccinia Virus protein VP39"/>
    <property type="match status" value="1"/>
</dbReference>